<protein>
    <submittedName>
        <fullName evidence="4">Response regulator transcription factor</fullName>
    </submittedName>
</protein>
<dbReference type="InterPro" id="IPR001867">
    <property type="entry name" value="OmpR/PhoB-type_DNA-bd"/>
</dbReference>
<evidence type="ECO:0000256" key="1">
    <source>
        <dbReference type="ARBA" id="ARBA00023125"/>
    </source>
</evidence>
<dbReference type="PROSITE" id="PS51755">
    <property type="entry name" value="OMPR_PHOB"/>
    <property type="match status" value="1"/>
</dbReference>
<organism evidence="4 5">
    <name type="scientific">Dysosmobacter segnis</name>
    <dbReference type="NCBI Taxonomy" id="2763042"/>
    <lineage>
        <taxon>Bacteria</taxon>
        <taxon>Bacillati</taxon>
        <taxon>Bacillota</taxon>
        <taxon>Clostridia</taxon>
        <taxon>Eubacteriales</taxon>
        <taxon>Oscillospiraceae</taxon>
        <taxon>Dysosmobacter</taxon>
    </lineage>
</organism>
<evidence type="ECO:0000256" key="2">
    <source>
        <dbReference type="PROSITE-ProRule" id="PRU01091"/>
    </source>
</evidence>
<name>A0A923ML61_9FIRM</name>
<feature type="domain" description="OmpR/PhoB-type" evidence="3">
    <location>
        <begin position="36"/>
        <end position="131"/>
    </location>
</feature>
<dbReference type="Pfam" id="PF00486">
    <property type="entry name" value="Trans_reg_C"/>
    <property type="match status" value="1"/>
</dbReference>
<dbReference type="CDD" id="cd00383">
    <property type="entry name" value="trans_reg_C"/>
    <property type="match status" value="1"/>
</dbReference>
<dbReference type="SMART" id="SM00862">
    <property type="entry name" value="Trans_reg_C"/>
    <property type="match status" value="1"/>
</dbReference>
<dbReference type="GO" id="GO:0000160">
    <property type="term" value="P:phosphorelay signal transduction system"/>
    <property type="evidence" value="ECO:0007669"/>
    <property type="project" value="InterPro"/>
</dbReference>
<dbReference type="EMBL" id="JACOQI010000014">
    <property type="protein sequence ID" value="MBC5771224.1"/>
    <property type="molecule type" value="Genomic_DNA"/>
</dbReference>
<comment type="caution">
    <text evidence="4">The sequence shown here is derived from an EMBL/GenBank/DDBJ whole genome shotgun (WGS) entry which is preliminary data.</text>
</comment>
<reference evidence="4" key="1">
    <citation type="submission" date="2020-08" db="EMBL/GenBank/DDBJ databases">
        <title>Genome public.</title>
        <authorList>
            <person name="Liu C."/>
            <person name="Sun Q."/>
        </authorList>
    </citation>
    <scope>NUCLEOTIDE SEQUENCE</scope>
    <source>
        <strain evidence="4">BX15</strain>
    </source>
</reference>
<gene>
    <name evidence="4" type="ORF">H8Z83_13005</name>
</gene>
<keyword evidence="1 2" id="KW-0238">DNA-binding</keyword>
<dbReference type="SUPFAM" id="SSF46894">
    <property type="entry name" value="C-terminal effector domain of the bipartite response regulators"/>
    <property type="match status" value="1"/>
</dbReference>
<evidence type="ECO:0000313" key="5">
    <source>
        <dbReference type="Proteomes" id="UP000620327"/>
    </source>
</evidence>
<accession>A0A923ML61</accession>
<evidence type="ECO:0000259" key="3">
    <source>
        <dbReference type="PROSITE" id="PS51755"/>
    </source>
</evidence>
<dbReference type="RefSeq" id="WP_187015441.1">
    <property type="nucleotide sequence ID" value="NZ_JACOQI010000014.1"/>
</dbReference>
<proteinExistence type="predicted"/>
<dbReference type="AlphaFoldDB" id="A0A923ML61"/>
<sequence>MIIIQANGAEGDLEEKILALLRREDIAAERVSLSSRHTLTFPELTIDGRSQQAFQNGTALALTRIEFNMLLFLASNPGVTLSKEDLFFAVWGRDSADTLKVVANTVSNLRRKMGGSHTYIRTVRGGYVFSAVSATA</sequence>
<dbReference type="Gene3D" id="1.10.10.10">
    <property type="entry name" value="Winged helix-like DNA-binding domain superfamily/Winged helix DNA-binding domain"/>
    <property type="match status" value="1"/>
</dbReference>
<keyword evidence="5" id="KW-1185">Reference proteome</keyword>
<dbReference type="Proteomes" id="UP000620327">
    <property type="component" value="Unassembled WGS sequence"/>
</dbReference>
<dbReference type="InterPro" id="IPR036388">
    <property type="entry name" value="WH-like_DNA-bd_sf"/>
</dbReference>
<evidence type="ECO:0000313" key="4">
    <source>
        <dbReference type="EMBL" id="MBC5771224.1"/>
    </source>
</evidence>
<feature type="DNA-binding region" description="OmpR/PhoB-type" evidence="2">
    <location>
        <begin position="36"/>
        <end position="131"/>
    </location>
</feature>
<dbReference type="InterPro" id="IPR016032">
    <property type="entry name" value="Sig_transdc_resp-reg_C-effctor"/>
</dbReference>
<dbReference type="GO" id="GO:0003677">
    <property type="term" value="F:DNA binding"/>
    <property type="evidence" value="ECO:0007669"/>
    <property type="project" value="UniProtKB-UniRule"/>
</dbReference>
<dbReference type="GO" id="GO:0006355">
    <property type="term" value="P:regulation of DNA-templated transcription"/>
    <property type="evidence" value="ECO:0007669"/>
    <property type="project" value="InterPro"/>
</dbReference>